<protein>
    <submittedName>
        <fullName evidence="1">Uncharacterized protein</fullName>
    </submittedName>
</protein>
<dbReference type="EMBL" id="JARBWL010000002">
    <property type="protein sequence ID" value="MDI2594251.1"/>
    <property type="molecule type" value="Genomic_DNA"/>
</dbReference>
<proteinExistence type="predicted"/>
<dbReference type="Proteomes" id="UP001159100">
    <property type="component" value="Unassembled WGS sequence"/>
</dbReference>
<dbReference type="RefSeq" id="WP_259500190.1">
    <property type="nucleotide sequence ID" value="NZ_JARBWL010000002.1"/>
</dbReference>
<accession>A0ABT6QTL8</accession>
<keyword evidence="2" id="KW-1185">Reference proteome</keyword>
<organism evidence="1 2">
    <name type="scientific">Pseudomonas fungipugnans</name>
    <dbReference type="NCBI Taxonomy" id="3024217"/>
    <lineage>
        <taxon>Bacteria</taxon>
        <taxon>Pseudomonadati</taxon>
        <taxon>Pseudomonadota</taxon>
        <taxon>Gammaproteobacteria</taxon>
        <taxon>Pseudomonadales</taxon>
        <taxon>Pseudomonadaceae</taxon>
        <taxon>Pseudomonas</taxon>
    </lineage>
</organism>
<evidence type="ECO:0000313" key="2">
    <source>
        <dbReference type="Proteomes" id="UP001159100"/>
    </source>
</evidence>
<sequence>MRCSIAIVSSQRPALISNALPTRLLEQEPDAASAVFSGAVAACNMEVLIAQSFKGQCLPGIVLSTSAVNKLDAARFTRIYLNSNR</sequence>
<gene>
    <name evidence="1" type="ORF">POF45_22870</name>
</gene>
<evidence type="ECO:0000313" key="1">
    <source>
        <dbReference type="EMBL" id="MDI2594251.1"/>
    </source>
</evidence>
<reference evidence="1 2" key="1">
    <citation type="submission" date="2023-02" db="EMBL/GenBank/DDBJ databases">
        <title>Pseudomonas chrutzelriedensis sp. nov., a potently antifungal strain isolated from moss.</title>
        <authorList>
            <person name="Schnyder A."/>
            <person name="Kalawong R."/>
            <person name="Eberl L."/>
            <person name="Agnoli K."/>
        </authorList>
    </citation>
    <scope>NUCLEOTIDE SEQUENCE [LARGE SCALE GENOMIC DNA]</scope>
    <source>
        <strain evidence="1 2">681</strain>
    </source>
</reference>
<comment type="caution">
    <text evidence="1">The sequence shown here is derived from an EMBL/GenBank/DDBJ whole genome shotgun (WGS) entry which is preliminary data.</text>
</comment>
<name>A0ABT6QTL8_9PSED</name>